<dbReference type="AlphaFoldDB" id="A0A7G9RZ03"/>
<keyword evidence="1" id="KW-0812">Transmembrane</keyword>
<dbReference type="KEGG" id="eio:H9L01_00135"/>
<gene>
    <name evidence="2" type="ORF">H9L01_00135</name>
</gene>
<evidence type="ECO:0000313" key="3">
    <source>
        <dbReference type="Proteomes" id="UP000515928"/>
    </source>
</evidence>
<dbReference type="Proteomes" id="UP000515928">
    <property type="component" value="Chromosome"/>
</dbReference>
<feature type="transmembrane region" description="Helical" evidence="1">
    <location>
        <begin position="12"/>
        <end position="31"/>
    </location>
</feature>
<protein>
    <submittedName>
        <fullName evidence="2">Type II secretion system protein</fullName>
    </submittedName>
</protein>
<sequence>MKNKDAFTMVENVIALAILAIVLVSFFSLIVQNQEVIVASDRTMEASQLGKNELEAIIYFSNTHLADDLEKSTSPLASYIKKENKYIKSVDDFEVIVSFSEDHNPLSLKVSDKGKIVFETWEWLTYAQ</sequence>
<evidence type="ECO:0000256" key="1">
    <source>
        <dbReference type="SAM" id="Phobius"/>
    </source>
</evidence>
<dbReference type="InterPro" id="IPR012902">
    <property type="entry name" value="N_methyl_site"/>
</dbReference>
<organism evidence="2 3">
    <name type="scientific">Erysipelothrix inopinata</name>
    <dbReference type="NCBI Taxonomy" id="225084"/>
    <lineage>
        <taxon>Bacteria</taxon>
        <taxon>Bacillati</taxon>
        <taxon>Bacillota</taxon>
        <taxon>Erysipelotrichia</taxon>
        <taxon>Erysipelotrichales</taxon>
        <taxon>Erysipelotrichaceae</taxon>
        <taxon>Erysipelothrix</taxon>
    </lineage>
</organism>
<proteinExistence type="predicted"/>
<dbReference type="RefSeq" id="WP_187533949.1">
    <property type="nucleotide sequence ID" value="NZ_CBCSHU010000008.1"/>
</dbReference>
<dbReference type="NCBIfam" id="TIGR02532">
    <property type="entry name" value="IV_pilin_GFxxxE"/>
    <property type="match status" value="1"/>
</dbReference>
<name>A0A7G9RZ03_9FIRM</name>
<dbReference type="Pfam" id="PF07963">
    <property type="entry name" value="N_methyl"/>
    <property type="match status" value="1"/>
</dbReference>
<keyword evidence="1" id="KW-1133">Transmembrane helix</keyword>
<evidence type="ECO:0000313" key="2">
    <source>
        <dbReference type="EMBL" id="QNN60828.1"/>
    </source>
</evidence>
<accession>A0A7G9RZ03</accession>
<dbReference type="EMBL" id="CP060715">
    <property type="protein sequence ID" value="QNN60828.1"/>
    <property type="molecule type" value="Genomic_DNA"/>
</dbReference>
<keyword evidence="1" id="KW-0472">Membrane</keyword>
<reference evidence="2 3" key="1">
    <citation type="submission" date="2020-08" db="EMBL/GenBank/DDBJ databases">
        <title>Genome sequence of Erysipelothrix inopinata DSM 15511T.</title>
        <authorList>
            <person name="Hyun D.-W."/>
            <person name="Bae J.-W."/>
        </authorList>
    </citation>
    <scope>NUCLEOTIDE SEQUENCE [LARGE SCALE GENOMIC DNA]</scope>
    <source>
        <strain evidence="2 3">DSM 15511</strain>
    </source>
</reference>
<keyword evidence="3" id="KW-1185">Reference proteome</keyword>